<organism evidence="2 3">
    <name type="scientific">Candidatus Magasanikbacteria bacterium GW2011_GWA2_45_39</name>
    <dbReference type="NCBI Taxonomy" id="1619041"/>
    <lineage>
        <taxon>Bacteria</taxon>
        <taxon>Candidatus Magasanikiibacteriota</taxon>
    </lineage>
</organism>
<feature type="region of interest" description="Disordered" evidence="1">
    <location>
        <begin position="1"/>
        <end position="27"/>
    </location>
</feature>
<dbReference type="EMBL" id="LCKX01000004">
    <property type="protein sequence ID" value="KKU07913.1"/>
    <property type="molecule type" value="Genomic_DNA"/>
</dbReference>
<feature type="compositionally biased region" description="Basic residues" evidence="1">
    <location>
        <begin position="1"/>
        <end position="10"/>
    </location>
</feature>
<dbReference type="Proteomes" id="UP000033999">
    <property type="component" value="Unassembled WGS sequence"/>
</dbReference>
<accession>A0A0G1PR27</accession>
<gene>
    <name evidence="2" type="ORF">UX10_C0004G0041</name>
</gene>
<protein>
    <submittedName>
        <fullName evidence="2">Uncharacterized protein</fullName>
    </submittedName>
</protein>
<evidence type="ECO:0000313" key="2">
    <source>
        <dbReference type="EMBL" id="KKU07913.1"/>
    </source>
</evidence>
<sequence>MKNYSRKKSTPGKTAYRTPSRVRANRSIADRAIKAKYFATPIKGQRPDFKN</sequence>
<dbReference type="AlphaFoldDB" id="A0A0G1PR27"/>
<name>A0A0G1PR27_9BACT</name>
<comment type="caution">
    <text evidence="2">The sequence shown here is derived from an EMBL/GenBank/DDBJ whole genome shotgun (WGS) entry which is preliminary data.</text>
</comment>
<reference evidence="2 3" key="1">
    <citation type="journal article" date="2015" name="Nature">
        <title>rRNA introns, odd ribosomes, and small enigmatic genomes across a large radiation of phyla.</title>
        <authorList>
            <person name="Brown C.T."/>
            <person name="Hug L.A."/>
            <person name="Thomas B.C."/>
            <person name="Sharon I."/>
            <person name="Castelle C.J."/>
            <person name="Singh A."/>
            <person name="Wilkins M.J."/>
            <person name="Williams K.H."/>
            <person name="Banfield J.F."/>
        </authorList>
    </citation>
    <scope>NUCLEOTIDE SEQUENCE [LARGE SCALE GENOMIC DNA]</scope>
</reference>
<evidence type="ECO:0000313" key="3">
    <source>
        <dbReference type="Proteomes" id="UP000033999"/>
    </source>
</evidence>
<evidence type="ECO:0000256" key="1">
    <source>
        <dbReference type="SAM" id="MobiDB-lite"/>
    </source>
</evidence>
<proteinExistence type="predicted"/>